<sequence length="177" mass="19745">MDVSFERTGERGYATVVTLPGRAPRRMDPAPGYDEDIPHDLVHYMVEAELGLAHAVYGRALAGGGSFRETVEAPGDRRRRARAQRRLNRREAALRRGHHADMATSEHFASICDIAWRRRAGARPPEGAERRHIPEEDIAKIGRVLDRLDAAAPLWRAVPVGGSLTFTWPRTTANPPR</sequence>
<accession>A0A7K1LCK9</accession>
<proteinExistence type="predicted"/>
<gene>
    <name evidence="1" type="ORF">GNZ18_37085</name>
</gene>
<protein>
    <submittedName>
        <fullName evidence="1">Uncharacterized protein</fullName>
    </submittedName>
</protein>
<dbReference type="AlphaFoldDB" id="A0A7K1LCK9"/>
<dbReference type="Proteomes" id="UP000432015">
    <property type="component" value="Unassembled WGS sequence"/>
</dbReference>
<name>A0A7K1LCK9_9ACTN</name>
<keyword evidence="2" id="KW-1185">Reference proteome</keyword>
<evidence type="ECO:0000313" key="2">
    <source>
        <dbReference type="Proteomes" id="UP000432015"/>
    </source>
</evidence>
<reference evidence="1 2" key="1">
    <citation type="submission" date="2019-11" db="EMBL/GenBank/DDBJ databases">
        <authorList>
            <person name="Cao P."/>
        </authorList>
    </citation>
    <scope>NUCLEOTIDE SEQUENCE [LARGE SCALE GENOMIC DNA]</scope>
    <source>
        <strain evidence="1 2">NEAU-AAG5</strain>
    </source>
</reference>
<organism evidence="1 2">
    <name type="scientific">Actinomadura litoris</name>
    <dbReference type="NCBI Taxonomy" id="2678616"/>
    <lineage>
        <taxon>Bacteria</taxon>
        <taxon>Bacillati</taxon>
        <taxon>Actinomycetota</taxon>
        <taxon>Actinomycetes</taxon>
        <taxon>Streptosporangiales</taxon>
        <taxon>Thermomonosporaceae</taxon>
        <taxon>Actinomadura</taxon>
    </lineage>
</organism>
<dbReference type="RefSeq" id="WP_156221635.1">
    <property type="nucleotide sequence ID" value="NZ_WOFH01000019.1"/>
</dbReference>
<evidence type="ECO:0000313" key="1">
    <source>
        <dbReference type="EMBL" id="MUN42159.1"/>
    </source>
</evidence>
<dbReference type="EMBL" id="WOFH01000019">
    <property type="protein sequence ID" value="MUN42159.1"/>
    <property type="molecule type" value="Genomic_DNA"/>
</dbReference>
<comment type="caution">
    <text evidence="1">The sequence shown here is derived from an EMBL/GenBank/DDBJ whole genome shotgun (WGS) entry which is preliminary data.</text>
</comment>